<keyword evidence="4" id="KW-1185">Reference proteome</keyword>
<evidence type="ECO:0008006" key="5">
    <source>
        <dbReference type="Google" id="ProtNLM"/>
    </source>
</evidence>
<evidence type="ECO:0000256" key="1">
    <source>
        <dbReference type="SAM" id="MobiDB-lite"/>
    </source>
</evidence>
<proteinExistence type="predicted"/>
<accession>A0ABD3NR05</accession>
<name>A0ABD3NR05_9STRA</name>
<feature type="region of interest" description="Disordered" evidence="1">
    <location>
        <begin position="42"/>
        <end position="102"/>
    </location>
</feature>
<comment type="caution">
    <text evidence="3">The sequence shown here is derived from an EMBL/GenBank/DDBJ whole genome shotgun (WGS) entry which is preliminary data.</text>
</comment>
<feature type="signal peptide" evidence="2">
    <location>
        <begin position="1"/>
        <end position="29"/>
    </location>
</feature>
<evidence type="ECO:0000256" key="2">
    <source>
        <dbReference type="SAM" id="SignalP"/>
    </source>
</evidence>
<dbReference type="EMBL" id="JALLAZ020001218">
    <property type="protein sequence ID" value="KAL3778419.1"/>
    <property type="molecule type" value="Genomic_DNA"/>
</dbReference>
<sequence length="118" mass="12733">MRLLPSTSIVVAVAAVVLVVSAPLAPCTASDAPRHDDVVVAVGDAEPEEGAPDNDGRREEGRYHHVDPLHDMSDEELEGICSRRGFELSPPTSDGNNSYSHEDYVDAAMECLRIESDM</sequence>
<dbReference type="Proteomes" id="UP001530315">
    <property type="component" value="Unassembled WGS sequence"/>
</dbReference>
<dbReference type="AlphaFoldDB" id="A0ABD3NR05"/>
<gene>
    <name evidence="3" type="ORF">ACHAW5_005440</name>
</gene>
<protein>
    <recommendedName>
        <fullName evidence="5">Secreted protein</fullName>
    </recommendedName>
</protein>
<organism evidence="3 4">
    <name type="scientific">Stephanodiscus triporus</name>
    <dbReference type="NCBI Taxonomy" id="2934178"/>
    <lineage>
        <taxon>Eukaryota</taxon>
        <taxon>Sar</taxon>
        <taxon>Stramenopiles</taxon>
        <taxon>Ochrophyta</taxon>
        <taxon>Bacillariophyta</taxon>
        <taxon>Coscinodiscophyceae</taxon>
        <taxon>Thalassiosirophycidae</taxon>
        <taxon>Stephanodiscales</taxon>
        <taxon>Stephanodiscaceae</taxon>
        <taxon>Stephanodiscus</taxon>
    </lineage>
</organism>
<reference evidence="3 4" key="1">
    <citation type="submission" date="2024-10" db="EMBL/GenBank/DDBJ databases">
        <title>Updated reference genomes for cyclostephanoid diatoms.</title>
        <authorList>
            <person name="Roberts W.R."/>
            <person name="Alverson A.J."/>
        </authorList>
    </citation>
    <scope>NUCLEOTIDE SEQUENCE [LARGE SCALE GENOMIC DNA]</scope>
    <source>
        <strain evidence="3 4">AJA276-08</strain>
    </source>
</reference>
<evidence type="ECO:0000313" key="3">
    <source>
        <dbReference type="EMBL" id="KAL3778419.1"/>
    </source>
</evidence>
<feature type="chain" id="PRO_5044895377" description="Secreted protein" evidence="2">
    <location>
        <begin position="30"/>
        <end position="118"/>
    </location>
</feature>
<keyword evidence="2" id="KW-0732">Signal</keyword>
<evidence type="ECO:0000313" key="4">
    <source>
        <dbReference type="Proteomes" id="UP001530315"/>
    </source>
</evidence>
<feature type="compositionally biased region" description="Basic and acidic residues" evidence="1">
    <location>
        <begin position="54"/>
        <end position="72"/>
    </location>
</feature>
<feature type="compositionally biased region" description="Polar residues" evidence="1">
    <location>
        <begin position="90"/>
        <end position="99"/>
    </location>
</feature>